<dbReference type="CDD" id="cd03791">
    <property type="entry name" value="GT5_Glycogen_synthase_DULL1-like"/>
    <property type="match status" value="1"/>
</dbReference>
<dbReference type="EC" id="2.4.1.21" evidence="2"/>
<comment type="catalytic activity">
    <reaction evidence="1">
        <text>[(1-&gt;4)-alpha-D-glucosyl](n) + ADP-alpha-D-glucose = [(1-&gt;4)-alpha-D-glucosyl](n+1) + ADP + H(+)</text>
        <dbReference type="Rhea" id="RHEA:18189"/>
        <dbReference type="Rhea" id="RHEA-COMP:9584"/>
        <dbReference type="Rhea" id="RHEA-COMP:9587"/>
        <dbReference type="ChEBI" id="CHEBI:15378"/>
        <dbReference type="ChEBI" id="CHEBI:15444"/>
        <dbReference type="ChEBI" id="CHEBI:57498"/>
        <dbReference type="ChEBI" id="CHEBI:456216"/>
        <dbReference type="EC" id="2.4.1.21"/>
    </reaction>
</comment>
<sequence length="512" mass="56829">MRILMVAAENDAIAGMKVGGVADVIRDIPQALAKLEQTLDVIVPDYGLIIDREPHQWVANIQVSFKGQSEHVGLYKLTKQNGETNVQQWLVKHDLFAIGGKGQVYCNDPDNRPFASDATKFALFSAAVTEALHQQALPRPDYIHLHDWHSACVAVLMKSAPCYHDIAQIPRVFTVHNIALQGIRPFKDDDSAFETWFPHLSYNGEVICDPRYPHCFNPMRAAINLCDKVHVVSPSYAQEVIQPSQPELGFFGGEGIEADLQHAQARGRLSGILNGCEYGVQYNSDTSLDDFYLVAEKEILRWAGQNSVLQSAHYLASQRLLGWQNTPSEGPLVTSVGRLTDQKMLLMRAGGLQKTLDVLKSKDARLIILGSGDQTLEQELTKVMAINDNFLFLNGFALGLSNQIYSLGDLFLMPSSFEPCGISQMLAMRAGQPCLVHAVGGLKDTVLDMENGFAFTGESLKLQLNALLASLEQALNIYSDHPEQWHAIAEKAKQTRFTWQDSAKKYLTQLYI</sequence>
<accession>A0ABQ6GZK1</accession>
<keyword evidence="3" id="KW-0328">Glycosyltransferase</keyword>
<dbReference type="RefSeq" id="WP_284206083.1">
    <property type="nucleotide sequence ID" value="NZ_BSSU01000001.1"/>
</dbReference>
<dbReference type="InterPro" id="IPR001296">
    <property type="entry name" value="Glyco_trans_1"/>
</dbReference>
<evidence type="ECO:0000259" key="5">
    <source>
        <dbReference type="Pfam" id="PF00534"/>
    </source>
</evidence>
<keyword evidence="8" id="KW-1185">Reference proteome</keyword>
<evidence type="ECO:0000256" key="2">
    <source>
        <dbReference type="ARBA" id="ARBA00012588"/>
    </source>
</evidence>
<evidence type="ECO:0000256" key="1">
    <source>
        <dbReference type="ARBA" id="ARBA00001478"/>
    </source>
</evidence>
<organism evidence="7 8">
    <name type="scientific">Thalassotalea eurytherma</name>
    <dbReference type="NCBI Taxonomy" id="1144278"/>
    <lineage>
        <taxon>Bacteria</taxon>
        <taxon>Pseudomonadati</taxon>
        <taxon>Pseudomonadota</taxon>
        <taxon>Gammaproteobacteria</taxon>
        <taxon>Alteromonadales</taxon>
        <taxon>Colwelliaceae</taxon>
        <taxon>Thalassotalea</taxon>
    </lineage>
</organism>
<dbReference type="PANTHER" id="PTHR45825">
    <property type="entry name" value="GRANULE-BOUND STARCH SYNTHASE 1, CHLOROPLASTIC/AMYLOPLASTIC"/>
    <property type="match status" value="1"/>
</dbReference>
<evidence type="ECO:0000259" key="6">
    <source>
        <dbReference type="Pfam" id="PF08323"/>
    </source>
</evidence>
<dbReference type="Pfam" id="PF08323">
    <property type="entry name" value="Glyco_transf_5"/>
    <property type="match status" value="1"/>
</dbReference>
<dbReference type="EMBL" id="BSSU01000001">
    <property type="protein sequence ID" value="GLX80767.1"/>
    <property type="molecule type" value="Genomic_DNA"/>
</dbReference>
<evidence type="ECO:0000313" key="8">
    <source>
        <dbReference type="Proteomes" id="UP001157133"/>
    </source>
</evidence>
<name>A0ABQ6GZK1_9GAMM</name>
<dbReference type="Proteomes" id="UP001157133">
    <property type="component" value="Unassembled WGS sequence"/>
</dbReference>
<evidence type="ECO:0000256" key="4">
    <source>
        <dbReference type="ARBA" id="ARBA00022679"/>
    </source>
</evidence>
<proteinExistence type="predicted"/>
<reference evidence="7 8" key="1">
    <citation type="submission" date="2023-03" db="EMBL/GenBank/DDBJ databases">
        <title>Draft genome sequence of Thalassotalea eurytherma JCM 18482T.</title>
        <authorList>
            <person name="Sawabe T."/>
        </authorList>
    </citation>
    <scope>NUCLEOTIDE SEQUENCE [LARGE SCALE GENOMIC DNA]</scope>
    <source>
        <strain evidence="7 8">JCM 18482</strain>
    </source>
</reference>
<gene>
    <name evidence="7" type="primary">glgA</name>
    <name evidence="7" type="ORF">theurythT_02190</name>
</gene>
<keyword evidence="4" id="KW-0808">Transferase</keyword>
<evidence type="ECO:0000313" key="7">
    <source>
        <dbReference type="EMBL" id="GLX80767.1"/>
    </source>
</evidence>
<comment type="caution">
    <text evidence="7">The sequence shown here is derived from an EMBL/GenBank/DDBJ whole genome shotgun (WGS) entry which is preliminary data.</text>
</comment>
<evidence type="ECO:0000256" key="3">
    <source>
        <dbReference type="ARBA" id="ARBA00022676"/>
    </source>
</evidence>
<feature type="domain" description="Glycosyl transferase family 1" evidence="5">
    <location>
        <begin position="326"/>
        <end position="469"/>
    </location>
</feature>
<dbReference type="PANTHER" id="PTHR45825:SF11">
    <property type="entry name" value="ALPHA AMYLASE DOMAIN-CONTAINING PROTEIN"/>
    <property type="match status" value="1"/>
</dbReference>
<dbReference type="Pfam" id="PF00534">
    <property type="entry name" value="Glycos_transf_1"/>
    <property type="match status" value="1"/>
</dbReference>
<protein>
    <recommendedName>
        <fullName evidence="2">starch synthase</fullName>
        <ecNumber evidence="2">2.4.1.21</ecNumber>
    </recommendedName>
</protein>
<feature type="domain" description="Starch synthase catalytic" evidence="6">
    <location>
        <begin position="2"/>
        <end position="261"/>
    </location>
</feature>
<dbReference type="InterPro" id="IPR013534">
    <property type="entry name" value="Starch_synth_cat_dom"/>
</dbReference>
<dbReference type="SUPFAM" id="SSF53756">
    <property type="entry name" value="UDP-Glycosyltransferase/glycogen phosphorylase"/>
    <property type="match status" value="1"/>
</dbReference>
<dbReference type="Gene3D" id="3.40.50.2000">
    <property type="entry name" value="Glycogen Phosphorylase B"/>
    <property type="match status" value="2"/>
</dbReference>